<dbReference type="RefSeq" id="WP_120071548.1">
    <property type="nucleotide sequence ID" value="NZ_CP126113.1"/>
</dbReference>
<accession>A0A451GBY1</accession>
<comment type="caution">
    <text evidence="4">The sequence shown here is derived from an EMBL/GenBank/DDBJ whole genome shotgun (WGS) entry which is preliminary data.</text>
</comment>
<proteinExistence type="predicted"/>
<sequence>MSNVHTLLVVWQNAKSRLYYHVGTLSFYNDHYEFIYTNYGSGHRKLKDALKNGYMLHPAFPDANKTYRSKNLFAAFDRRLPSTDRSDFKSIMIDLGLNEHSTKMDLLQQTRGRLANDTYSFEQPLRLGNDGKLYTSFFVHGMRHRNLPAQWSTWLSFRDPLKLVQEPTNEFDPNAVGIYTQGGKHLGYVPGFYSEAIYSLLENKAEPSVKVAYINELSTPNWWLKVDFECKVPFVESIASPEVLSAMQ</sequence>
<dbReference type="Proteomes" id="UP000273811">
    <property type="component" value="Unassembled WGS sequence"/>
</dbReference>
<evidence type="ECO:0000313" key="4">
    <source>
        <dbReference type="EMBL" id="RWR12621.1"/>
    </source>
</evidence>
<gene>
    <name evidence="4" type="ORF">D4N35_006265</name>
</gene>
<name>A0A451GBY1_9BACI</name>
<dbReference type="GO" id="GO:0016818">
    <property type="term" value="F:hydrolase activity, acting on acid anhydrides, in phosphorus-containing anhydrides"/>
    <property type="evidence" value="ECO:0007669"/>
    <property type="project" value="InterPro"/>
</dbReference>
<protein>
    <recommendedName>
        <fullName evidence="3">HIRAN domain-containing protein</fullName>
    </recommendedName>
</protein>
<feature type="domain" description="HIRAN" evidence="3">
    <location>
        <begin position="132"/>
        <end position="232"/>
    </location>
</feature>
<dbReference type="AlphaFoldDB" id="A0A451GBY1"/>
<organism evidence="4 5">
    <name type="scientific">Siminovitchia fortis</name>
    <dbReference type="NCBI Taxonomy" id="254758"/>
    <lineage>
        <taxon>Bacteria</taxon>
        <taxon>Bacillati</taxon>
        <taxon>Bacillota</taxon>
        <taxon>Bacilli</taxon>
        <taxon>Bacillales</taxon>
        <taxon>Bacillaceae</taxon>
        <taxon>Siminovitchia</taxon>
    </lineage>
</organism>
<dbReference type="GO" id="GO:0003676">
    <property type="term" value="F:nucleic acid binding"/>
    <property type="evidence" value="ECO:0007669"/>
    <property type="project" value="InterPro"/>
</dbReference>
<evidence type="ECO:0000313" key="5">
    <source>
        <dbReference type="Proteomes" id="UP000273811"/>
    </source>
</evidence>
<keyword evidence="5" id="KW-1185">Reference proteome</keyword>
<evidence type="ECO:0000259" key="3">
    <source>
        <dbReference type="SMART" id="SM00910"/>
    </source>
</evidence>
<evidence type="ECO:0000256" key="2">
    <source>
        <dbReference type="ARBA" id="ARBA00022801"/>
    </source>
</evidence>
<dbReference type="Gene3D" id="3.30.70.2330">
    <property type="match status" value="1"/>
</dbReference>
<dbReference type="Pfam" id="PF08797">
    <property type="entry name" value="HIRAN"/>
    <property type="match status" value="1"/>
</dbReference>
<reference evidence="4" key="1">
    <citation type="submission" date="2018-12" db="EMBL/GenBank/DDBJ databases">
        <authorList>
            <person name="Sun L."/>
            <person name="Chen Z."/>
        </authorList>
    </citation>
    <scope>NUCLEOTIDE SEQUENCE [LARGE SCALE GENOMIC DNA]</scope>
    <source>
        <strain evidence="4">DSM 16012</strain>
    </source>
</reference>
<dbReference type="GO" id="GO:0008270">
    <property type="term" value="F:zinc ion binding"/>
    <property type="evidence" value="ECO:0007669"/>
    <property type="project" value="InterPro"/>
</dbReference>
<keyword evidence="2" id="KW-0378">Hydrolase</keyword>
<dbReference type="EMBL" id="QYTU02000009">
    <property type="protein sequence ID" value="RWR12621.1"/>
    <property type="molecule type" value="Genomic_DNA"/>
</dbReference>
<dbReference type="SMART" id="SM00910">
    <property type="entry name" value="HIRAN"/>
    <property type="match status" value="1"/>
</dbReference>
<keyword evidence="1" id="KW-0479">Metal-binding</keyword>
<dbReference type="OrthoDB" id="46144at2"/>
<evidence type="ECO:0000256" key="1">
    <source>
        <dbReference type="ARBA" id="ARBA00022723"/>
    </source>
</evidence>
<dbReference type="InterPro" id="IPR014905">
    <property type="entry name" value="HIRAN"/>
</dbReference>